<comment type="caution">
    <text evidence="5">The sequence shown here is derived from an EMBL/GenBank/DDBJ whole genome shotgun (WGS) entry which is preliminary data.</text>
</comment>
<keyword evidence="3" id="KW-0106">Calcium</keyword>
<dbReference type="InterPro" id="IPR018247">
    <property type="entry name" value="EF_Hand_1_Ca_BS"/>
</dbReference>
<protein>
    <recommendedName>
        <fullName evidence="4">EF-hand domain-containing protein</fullName>
    </recommendedName>
</protein>
<evidence type="ECO:0000313" key="5">
    <source>
        <dbReference type="EMBL" id="KAG6502915.1"/>
    </source>
</evidence>
<dbReference type="Gene3D" id="1.10.238.10">
    <property type="entry name" value="EF-hand"/>
    <property type="match status" value="2"/>
</dbReference>
<gene>
    <name evidence="5" type="ORF">ZIOFF_035204</name>
</gene>
<dbReference type="EMBL" id="JACMSC010000010">
    <property type="protein sequence ID" value="KAG6502915.1"/>
    <property type="molecule type" value="Genomic_DNA"/>
</dbReference>
<reference evidence="5 6" key="1">
    <citation type="submission" date="2020-08" db="EMBL/GenBank/DDBJ databases">
        <title>Plant Genome Project.</title>
        <authorList>
            <person name="Zhang R.-G."/>
        </authorList>
    </citation>
    <scope>NUCLEOTIDE SEQUENCE [LARGE SCALE GENOMIC DNA]</scope>
    <source>
        <tissue evidence="5">Rhizome</tissue>
    </source>
</reference>
<evidence type="ECO:0000256" key="2">
    <source>
        <dbReference type="ARBA" id="ARBA00022737"/>
    </source>
</evidence>
<dbReference type="InterPro" id="IPR002048">
    <property type="entry name" value="EF_hand_dom"/>
</dbReference>
<dbReference type="FunFam" id="1.10.238.10:FF:000178">
    <property type="entry name" value="Calmodulin-2 A"/>
    <property type="match status" value="1"/>
</dbReference>
<dbReference type="SUPFAM" id="SSF47473">
    <property type="entry name" value="EF-hand"/>
    <property type="match status" value="1"/>
</dbReference>
<dbReference type="InterPro" id="IPR039647">
    <property type="entry name" value="EF_hand_pair_protein_CML-like"/>
</dbReference>
<organism evidence="5 6">
    <name type="scientific">Zingiber officinale</name>
    <name type="common">Ginger</name>
    <name type="synonym">Amomum zingiber</name>
    <dbReference type="NCBI Taxonomy" id="94328"/>
    <lineage>
        <taxon>Eukaryota</taxon>
        <taxon>Viridiplantae</taxon>
        <taxon>Streptophyta</taxon>
        <taxon>Embryophyta</taxon>
        <taxon>Tracheophyta</taxon>
        <taxon>Spermatophyta</taxon>
        <taxon>Magnoliopsida</taxon>
        <taxon>Liliopsida</taxon>
        <taxon>Zingiberales</taxon>
        <taxon>Zingiberaceae</taxon>
        <taxon>Zingiber</taxon>
    </lineage>
</organism>
<feature type="domain" description="EF-hand" evidence="4">
    <location>
        <begin position="117"/>
        <end position="152"/>
    </location>
</feature>
<dbReference type="AlphaFoldDB" id="A0A8J5L6Y5"/>
<evidence type="ECO:0000256" key="3">
    <source>
        <dbReference type="ARBA" id="ARBA00022837"/>
    </source>
</evidence>
<evidence type="ECO:0000259" key="4">
    <source>
        <dbReference type="PROSITE" id="PS50222"/>
    </source>
</evidence>
<keyword evidence="1" id="KW-0479">Metal-binding</keyword>
<proteinExistence type="predicted"/>
<feature type="domain" description="EF-hand" evidence="4">
    <location>
        <begin position="42"/>
        <end position="77"/>
    </location>
</feature>
<dbReference type="PROSITE" id="PS00018">
    <property type="entry name" value="EF_HAND_1"/>
    <property type="match status" value="2"/>
</dbReference>
<dbReference type="GO" id="GO:0005509">
    <property type="term" value="F:calcium ion binding"/>
    <property type="evidence" value="ECO:0007669"/>
    <property type="project" value="InterPro"/>
</dbReference>
<dbReference type="PROSITE" id="PS50222">
    <property type="entry name" value="EF_HAND_2"/>
    <property type="match status" value="2"/>
</dbReference>
<dbReference type="SMART" id="SM00054">
    <property type="entry name" value="EFh"/>
    <property type="match status" value="3"/>
</dbReference>
<dbReference type="Pfam" id="PF13499">
    <property type="entry name" value="EF-hand_7"/>
    <property type="match status" value="1"/>
</dbReference>
<dbReference type="Proteomes" id="UP000734854">
    <property type="component" value="Unassembled WGS sequence"/>
</dbReference>
<dbReference type="GO" id="GO:0043226">
    <property type="term" value="C:organelle"/>
    <property type="evidence" value="ECO:0007669"/>
    <property type="project" value="UniProtKB-ARBA"/>
</dbReference>
<evidence type="ECO:0000256" key="1">
    <source>
        <dbReference type="ARBA" id="ARBA00022723"/>
    </source>
</evidence>
<dbReference type="PANTHER" id="PTHR10891">
    <property type="entry name" value="EF-HAND CALCIUM-BINDING DOMAIN CONTAINING PROTEIN"/>
    <property type="match status" value="1"/>
</dbReference>
<dbReference type="InterPro" id="IPR011992">
    <property type="entry name" value="EF-hand-dom_pair"/>
</dbReference>
<sequence length="192" mass="20793">MRKGGGWLRVFPVPPPGIRLGSSAATTTSTPMSILLRPSRLLPSLSLRSLFGIFDLNSDGQITQPKLKDYLHRLILDPPSTDEVAHLVTDVDRDGNDCISLDEFTALEAADGLHLAGSKFELHDAFVVFDSDGDGKISAKELLSVLGSLWDSKRHALQSPSPAGPDLLSLLSDSPFFAYINPNPLMKLEGKE</sequence>
<accession>A0A8J5L6Y5</accession>
<keyword evidence="2" id="KW-0677">Repeat</keyword>
<evidence type="ECO:0000313" key="6">
    <source>
        <dbReference type="Proteomes" id="UP000734854"/>
    </source>
</evidence>
<dbReference type="CDD" id="cd00051">
    <property type="entry name" value="EFh"/>
    <property type="match status" value="2"/>
</dbReference>
<name>A0A8J5L6Y5_ZINOF</name>
<dbReference type="Pfam" id="PF00036">
    <property type="entry name" value="EF-hand_1"/>
    <property type="match status" value="1"/>
</dbReference>
<keyword evidence="6" id="KW-1185">Reference proteome</keyword>